<dbReference type="EMBL" id="CP046522">
    <property type="protein sequence ID" value="QGU96389.1"/>
    <property type="molecule type" value="Genomic_DNA"/>
</dbReference>
<evidence type="ECO:0000313" key="2">
    <source>
        <dbReference type="Proteomes" id="UP000422764"/>
    </source>
</evidence>
<keyword evidence="2" id="KW-1185">Reference proteome</keyword>
<accession>A0A6I6ERV6</accession>
<evidence type="ECO:0000313" key="1">
    <source>
        <dbReference type="EMBL" id="QGU96389.1"/>
    </source>
</evidence>
<proteinExistence type="predicted"/>
<dbReference type="AlphaFoldDB" id="A0A6I6ERV6"/>
<gene>
    <name evidence="1" type="ORF">GOM49_15975</name>
</gene>
<name>A0A6I6ERV6_9CLOT</name>
<dbReference type="Proteomes" id="UP000422764">
    <property type="component" value="Chromosome"/>
</dbReference>
<sequence length="151" mass="17978">MAYEIILSKPYINNDSYKNIKYYFSVVEASIVTDTVKAVRFSFKEVITALYMEERYIERDRSYNEFWVPKSVLQKSEYGYLVHSWFIREKCNLGYFVCAINFKTIIKDLLFDCIDEVQKYKGDWGSNIDSKFAVLTYNQVTDELQHILSFK</sequence>
<protein>
    <submittedName>
        <fullName evidence="1">Uncharacterized protein</fullName>
    </submittedName>
</protein>
<reference evidence="1 2" key="1">
    <citation type="submission" date="2019-12" db="EMBL/GenBank/DDBJ databases">
        <title>Genome sequenceing of Clostridium bovifaecis.</title>
        <authorList>
            <person name="Yao Y."/>
        </authorList>
    </citation>
    <scope>NUCLEOTIDE SEQUENCE [LARGE SCALE GENOMIC DNA]</scope>
    <source>
        <strain evidence="1 2">BXX</strain>
    </source>
</reference>
<organism evidence="1 2">
    <name type="scientific">Clostridium bovifaecis</name>
    <dbReference type="NCBI Taxonomy" id="2184719"/>
    <lineage>
        <taxon>Bacteria</taxon>
        <taxon>Bacillati</taxon>
        <taxon>Bacillota</taxon>
        <taxon>Clostridia</taxon>
        <taxon>Eubacteriales</taxon>
        <taxon>Clostridiaceae</taxon>
        <taxon>Clostridium</taxon>
    </lineage>
</organism>